<accession>A0ABQ6DIT0</accession>
<sequence>MSASSARLYSREHRGSPLSRSQRRAVRNDRSRLGARGLARFEVLGRETDRELIRSLARRLAEDTPEAEALRAVVGRSIADEPPRRGGILAALRRSPRVGADLDLDRPREEGRAVDL</sequence>
<gene>
    <name evidence="2" type="ORF">GCM10007888_31950</name>
</gene>
<name>A0ABQ6DIT0_9HYPH</name>
<proteinExistence type="predicted"/>
<reference evidence="3" key="1">
    <citation type="journal article" date="2019" name="Int. J. Syst. Evol. Microbiol.">
        <title>The Global Catalogue of Microorganisms (GCM) 10K type strain sequencing project: providing services to taxonomists for standard genome sequencing and annotation.</title>
        <authorList>
            <consortium name="The Broad Institute Genomics Platform"/>
            <consortium name="The Broad Institute Genome Sequencing Center for Infectious Disease"/>
            <person name="Wu L."/>
            <person name="Ma J."/>
        </authorList>
    </citation>
    <scope>NUCLEOTIDE SEQUENCE [LARGE SCALE GENOMIC DNA]</scope>
    <source>
        <strain evidence="3">NBRC 107715</strain>
    </source>
</reference>
<dbReference type="EMBL" id="BSPK01000053">
    <property type="protein sequence ID" value="GLS64814.1"/>
    <property type="molecule type" value="Genomic_DNA"/>
</dbReference>
<feature type="region of interest" description="Disordered" evidence="1">
    <location>
        <begin position="1"/>
        <end position="31"/>
    </location>
</feature>
<evidence type="ECO:0000313" key="2">
    <source>
        <dbReference type="EMBL" id="GLS64814.1"/>
    </source>
</evidence>
<keyword evidence="3" id="KW-1185">Reference proteome</keyword>
<evidence type="ECO:0000256" key="1">
    <source>
        <dbReference type="SAM" id="MobiDB-lite"/>
    </source>
</evidence>
<evidence type="ECO:0000313" key="3">
    <source>
        <dbReference type="Proteomes" id="UP001156856"/>
    </source>
</evidence>
<protein>
    <submittedName>
        <fullName evidence="2">Uncharacterized protein</fullName>
    </submittedName>
</protein>
<organism evidence="2 3">
    <name type="scientific">Methylobacterium oxalidis</name>
    <dbReference type="NCBI Taxonomy" id="944322"/>
    <lineage>
        <taxon>Bacteria</taxon>
        <taxon>Pseudomonadati</taxon>
        <taxon>Pseudomonadota</taxon>
        <taxon>Alphaproteobacteria</taxon>
        <taxon>Hyphomicrobiales</taxon>
        <taxon>Methylobacteriaceae</taxon>
        <taxon>Methylobacterium</taxon>
    </lineage>
</organism>
<dbReference type="Proteomes" id="UP001156856">
    <property type="component" value="Unassembled WGS sequence"/>
</dbReference>
<comment type="caution">
    <text evidence="2">The sequence shown here is derived from an EMBL/GenBank/DDBJ whole genome shotgun (WGS) entry which is preliminary data.</text>
</comment>